<dbReference type="EMBL" id="CAJMWT010004947">
    <property type="protein sequence ID" value="CAE6499046.1"/>
    <property type="molecule type" value="Genomic_DNA"/>
</dbReference>
<dbReference type="Gene3D" id="2.30.110.10">
    <property type="entry name" value="Electron Transport, Fmn-binding Protein, Chain A"/>
    <property type="match status" value="1"/>
</dbReference>
<sequence>ATLTPLQAFVHALSIRIHHSSDSNWLNIAVMGKFYDSIPESFVPWINEQHCFWVATAPLSADGHVNVSPKGMTGTFKVLGSNSCFYQDLSGSGVETISHLRENGRITIMYVLFPESLMSASTFSIKVQCLQGVTPHRSAIRNSVDIEGIVHELGSPRYEELIPPADRLAGSRAAIEINIHKVGSSCGYSIPFYEYVGERTLLCDVMRPREQRDADGCPEEVKDGE</sequence>
<evidence type="ECO:0000313" key="1">
    <source>
        <dbReference type="EMBL" id="CAE6499046.1"/>
    </source>
</evidence>
<gene>
    <name evidence="1" type="ORF">RDB_LOCUS137473</name>
</gene>
<dbReference type="Proteomes" id="UP000663843">
    <property type="component" value="Unassembled WGS sequence"/>
</dbReference>
<dbReference type="InterPro" id="IPR012349">
    <property type="entry name" value="Split_barrel_FMN-bd"/>
</dbReference>
<dbReference type="PANTHER" id="PTHR39336">
    <property type="entry name" value="PYRIDOXAMINE PHOSPHATE OXIDASE FAMILY PROTEIN (AFU_ORTHOLOGUE AFUA_6G11440)"/>
    <property type="match status" value="1"/>
</dbReference>
<comment type="caution">
    <text evidence="1">The sequence shown here is derived from an EMBL/GenBank/DDBJ whole genome shotgun (WGS) entry which is preliminary data.</text>
</comment>
<dbReference type="PANTHER" id="PTHR39336:SF3">
    <property type="entry name" value="PYRIDOXAMINE PHOSPHATE OXIDASE"/>
    <property type="match status" value="1"/>
</dbReference>
<dbReference type="AlphaFoldDB" id="A0A8H3H631"/>
<evidence type="ECO:0008006" key="3">
    <source>
        <dbReference type="Google" id="ProtNLM"/>
    </source>
</evidence>
<proteinExistence type="predicted"/>
<reference evidence="1" key="1">
    <citation type="submission" date="2021-01" db="EMBL/GenBank/DDBJ databases">
        <authorList>
            <person name="Kaushik A."/>
        </authorList>
    </citation>
    <scope>NUCLEOTIDE SEQUENCE</scope>
    <source>
        <strain evidence="1">AG2-2IIIB</strain>
    </source>
</reference>
<feature type="non-terminal residue" evidence="1">
    <location>
        <position position="1"/>
    </location>
</feature>
<dbReference type="SUPFAM" id="SSF50475">
    <property type="entry name" value="FMN-binding split barrel"/>
    <property type="match status" value="1"/>
</dbReference>
<organism evidence="1 2">
    <name type="scientific">Rhizoctonia solani</name>
    <dbReference type="NCBI Taxonomy" id="456999"/>
    <lineage>
        <taxon>Eukaryota</taxon>
        <taxon>Fungi</taxon>
        <taxon>Dikarya</taxon>
        <taxon>Basidiomycota</taxon>
        <taxon>Agaricomycotina</taxon>
        <taxon>Agaricomycetes</taxon>
        <taxon>Cantharellales</taxon>
        <taxon>Ceratobasidiaceae</taxon>
        <taxon>Rhizoctonia</taxon>
    </lineage>
</organism>
<protein>
    <recommendedName>
        <fullName evidence="3">Pyridoxamine 5'-phosphate oxidase putative domain-containing protein</fullName>
    </recommendedName>
</protein>
<accession>A0A8H3H631</accession>
<evidence type="ECO:0000313" key="2">
    <source>
        <dbReference type="Proteomes" id="UP000663843"/>
    </source>
</evidence>
<name>A0A8H3H631_9AGAM</name>